<proteinExistence type="predicted"/>
<reference evidence="1 2" key="1">
    <citation type="submission" date="2020-01" db="EMBL/GenBank/DDBJ databases">
        <title>Draft Genome Sequence of Vibrio sp. strain OCN044, Isolated from a Healthy Coral at Palmyra Atoll.</title>
        <authorList>
            <person name="Videau P."/>
            <person name="Loughran R."/>
            <person name="Esquivel A."/>
            <person name="Deadmond M."/>
            <person name="Paddock B.E."/>
            <person name="Saw J.H."/>
            <person name="Ushijima B."/>
        </authorList>
    </citation>
    <scope>NUCLEOTIDE SEQUENCE [LARGE SCALE GENOMIC DNA]</scope>
    <source>
        <strain evidence="1 2">OCN044</strain>
    </source>
</reference>
<dbReference type="Proteomes" id="UP000478571">
    <property type="component" value="Unassembled WGS sequence"/>
</dbReference>
<keyword evidence="2" id="KW-1185">Reference proteome</keyword>
<dbReference type="EMBL" id="WWEU01000017">
    <property type="protein sequence ID" value="MYM61595.1"/>
    <property type="molecule type" value="Genomic_DNA"/>
</dbReference>
<comment type="caution">
    <text evidence="1">The sequence shown here is derived from an EMBL/GenBank/DDBJ whole genome shotgun (WGS) entry which is preliminary data.</text>
</comment>
<dbReference type="AlphaFoldDB" id="A0A6L8M0H3"/>
<protein>
    <submittedName>
        <fullName evidence="1">Uncharacterized protein</fullName>
    </submittedName>
</protein>
<dbReference type="RefSeq" id="WP_160933109.1">
    <property type="nucleotide sequence ID" value="NZ_WWEU01000017.1"/>
</dbReference>
<accession>A0A6L8M0H3</accession>
<evidence type="ECO:0000313" key="1">
    <source>
        <dbReference type="EMBL" id="MYM61595.1"/>
    </source>
</evidence>
<gene>
    <name evidence="1" type="ORF">GTG28_20555</name>
</gene>
<sequence length="81" mass="9149">MNASSIFNSLSPQVTEKPQFVEDWLTHYHITSIKNYFLGQDTLESAQAAWRILVAEGYNPTELSKKIGEPLKALYSMEGTL</sequence>
<organism evidence="1 2">
    <name type="scientific">Vibrio tetraodonis subsp. pristinus</name>
    <dbReference type="NCBI Taxonomy" id="2695891"/>
    <lineage>
        <taxon>Bacteria</taxon>
        <taxon>Pseudomonadati</taxon>
        <taxon>Pseudomonadota</taxon>
        <taxon>Gammaproteobacteria</taxon>
        <taxon>Vibrionales</taxon>
        <taxon>Vibrionaceae</taxon>
        <taxon>Vibrio</taxon>
    </lineage>
</organism>
<name>A0A6L8M0H3_9VIBR</name>
<evidence type="ECO:0000313" key="2">
    <source>
        <dbReference type="Proteomes" id="UP000478571"/>
    </source>
</evidence>